<evidence type="ECO:0000256" key="3">
    <source>
        <dbReference type="ARBA" id="ARBA00023163"/>
    </source>
</evidence>
<evidence type="ECO:0000259" key="4">
    <source>
        <dbReference type="PROSITE" id="PS50987"/>
    </source>
</evidence>
<dbReference type="InterPro" id="IPR036388">
    <property type="entry name" value="WH-like_DNA-bd_sf"/>
</dbReference>
<dbReference type="NCBIfam" id="NF033788">
    <property type="entry name" value="HTH_metalloreg"/>
    <property type="match status" value="1"/>
</dbReference>
<feature type="domain" description="HTH arsR-type" evidence="4">
    <location>
        <begin position="26"/>
        <end position="118"/>
    </location>
</feature>
<dbReference type="PROSITE" id="PS50987">
    <property type="entry name" value="HTH_ARSR_2"/>
    <property type="match status" value="1"/>
</dbReference>
<dbReference type="RefSeq" id="WP_092211310.1">
    <property type="nucleotide sequence ID" value="NZ_FMUX01000010.1"/>
</dbReference>
<evidence type="ECO:0000256" key="1">
    <source>
        <dbReference type="ARBA" id="ARBA00023015"/>
    </source>
</evidence>
<dbReference type="GO" id="GO:0003677">
    <property type="term" value="F:DNA binding"/>
    <property type="evidence" value="ECO:0007669"/>
    <property type="project" value="UniProtKB-KW"/>
</dbReference>
<accession>A0A1G5GAK3</accession>
<dbReference type="PANTHER" id="PTHR43132">
    <property type="entry name" value="ARSENICAL RESISTANCE OPERON REPRESSOR ARSR-RELATED"/>
    <property type="match status" value="1"/>
</dbReference>
<evidence type="ECO:0000313" key="5">
    <source>
        <dbReference type="EMBL" id="SCY48280.1"/>
    </source>
</evidence>
<dbReference type="STRING" id="419481.SAMN05216233_11027"/>
<protein>
    <submittedName>
        <fullName evidence="5">Transcriptional regulator, ArsR family</fullName>
    </submittedName>
</protein>
<dbReference type="InterPro" id="IPR036390">
    <property type="entry name" value="WH_DNA-bd_sf"/>
</dbReference>
<organism evidence="5 6">
    <name type="scientific">Desulfoluna spongiiphila</name>
    <dbReference type="NCBI Taxonomy" id="419481"/>
    <lineage>
        <taxon>Bacteria</taxon>
        <taxon>Pseudomonadati</taxon>
        <taxon>Thermodesulfobacteriota</taxon>
        <taxon>Desulfobacteria</taxon>
        <taxon>Desulfobacterales</taxon>
        <taxon>Desulfolunaceae</taxon>
        <taxon>Desulfoluna</taxon>
    </lineage>
</organism>
<name>A0A1G5GAK3_9BACT</name>
<evidence type="ECO:0000313" key="6">
    <source>
        <dbReference type="Proteomes" id="UP000198870"/>
    </source>
</evidence>
<gene>
    <name evidence="5" type="ORF">SAMN05216233_11027</name>
</gene>
<dbReference type="Pfam" id="PF01022">
    <property type="entry name" value="HTH_5"/>
    <property type="match status" value="1"/>
</dbReference>
<dbReference type="Proteomes" id="UP000198870">
    <property type="component" value="Unassembled WGS sequence"/>
</dbReference>
<dbReference type="Gene3D" id="1.10.10.10">
    <property type="entry name" value="Winged helix-like DNA-binding domain superfamily/Winged helix DNA-binding domain"/>
    <property type="match status" value="1"/>
</dbReference>
<keyword evidence="2" id="KW-0238">DNA-binding</keyword>
<dbReference type="InterPro" id="IPR051011">
    <property type="entry name" value="Metal_resp_trans_reg"/>
</dbReference>
<proteinExistence type="predicted"/>
<keyword evidence="6" id="KW-1185">Reference proteome</keyword>
<dbReference type="InterPro" id="IPR001845">
    <property type="entry name" value="HTH_ArsR_DNA-bd_dom"/>
</dbReference>
<dbReference type="SMART" id="SM00418">
    <property type="entry name" value="HTH_ARSR"/>
    <property type="match status" value="1"/>
</dbReference>
<dbReference type="EMBL" id="FMUX01000010">
    <property type="protein sequence ID" value="SCY48280.1"/>
    <property type="molecule type" value="Genomic_DNA"/>
</dbReference>
<dbReference type="CDD" id="cd00090">
    <property type="entry name" value="HTH_ARSR"/>
    <property type="match status" value="1"/>
</dbReference>
<dbReference type="AlphaFoldDB" id="A0A1G5GAK3"/>
<evidence type="ECO:0000256" key="2">
    <source>
        <dbReference type="ARBA" id="ARBA00023125"/>
    </source>
</evidence>
<keyword evidence="3" id="KW-0804">Transcription</keyword>
<dbReference type="InterPro" id="IPR011991">
    <property type="entry name" value="ArsR-like_HTH"/>
</dbReference>
<dbReference type="PANTHER" id="PTHR43132:SF6">
    <property type="entry name" value="HTH-TYPE TRANSCRIPTIONAL REPRESSOR CZRA"/>
    <property type="match status" value="1"/>
</dbReference>
<dbReference type="SUPFAM" id="SSF46785">
    <property type="entry name" value="Winged helix' DNA-binding domain"/>
    <property type="match status" value="1"/>
</dbReference>
<keyword evidence="1" id="KW-0805">Transcription regulation</keyword>
<dbReference type="GO" id="GO:0003700">
    <property type="term" value="F:DNA-binding transcription factor activity"/>
    <property type="evidence" value="ECO:0007669"/>
    <property type="project" value="InterPro"/>
</dbReference>
<dbReference type="PRINTS" id="PR00778">
    <property type="entry name" value="HTHARSR"/>
</dbReference>
<reference evidence="5 6" key="1">
    <citation type="submission" date="2016-10" db="EMBL/GenBank/DDBJ databases">
        <authorList>
            <person name="de Groot N.N."/>
        </authorList>
    </citation>
    <scope>NUCLEOTIDE SEQUENCE [LARGE SCALE GENOMIC DNA]</scope>
    <source>
        <strain evidence="5 6">AA1</strain>
    </source>
</reference>
<dbReference type="OrthoDB" id="9810923at2"/>
<sequence length="118" mass="13487">MDNRPDTCQIECMNPEVADEVRTRMEPDETLFHLAELFKALGDSTRVRILHALSFSELCVCALADILDMSSSAVSHQLRVLRSHKLVKYRKDGKNAIYSLDDMHVQTLFEQGLQHVNE</sequence>